<keyword evidence="1" id="KW-0694">RNA-binding</keyword>
<organism evidence="4 5">
    <name type="scientific">Nadsonia fulvescens var. elongata DSM 6958</name>
    <dbReference type="NCBI Taxonomy" id="857566"/>
    <lineage>
        <taxon>Eukaryota</taxon>
        <taxon>Fungi</taxon>
        <taxon>Dikarya</taxon>
        <taxon>Ascomycota</taxon>
        <taxon>Saccharomycotina</taxon>
        <taxon>Dipodascomycetes</taxon>
        <taxon>Dipodascales</taxon>
        <taxon>Dipodascales incertae sedis</taxon>
        <taxon>Nadsonia</taxon>
    </lineage>
</organism>
<dbReference type="GO" id="GO:0003723">
    <property type="term" value="F:RNA binding"/>
    <property type="evidence" value="ECO:0007669"/>
    <property type="project" value="UniProtKB-UniRule"/>
</dbReference>
<evidence type="ECO:0000259" key="3">
    <source>
        <dbReference type="PROSITE" id="PS50102"/>
    </source>
</evidence>
<feature type="region of interest" description="Disordered" evidence="2">
    <location>
        <begin position="440"/>
        <end position="545"/>
    </location>
</feature>
<dbReference type="Proteomes" id="UP000095009">
    <property type="component" value="Unassembled WGS sequence"/>
</dbReference>
<dbReference type="InterPro" id="IPR052600">
    <property type="entry name" value="Nuc_rcpt_coact/corep"/>
</dbReference>
<dbReference type="AlphaFoldDB" id="A0A1E3PLL9"/>
<protein>
    <recommendedName>
        <fullName evidence="3">RRM domain-containing protein</fullName>
    </recommendedName>
</protein>
<feature type="compositionally biased region" description="Low complexity" evidence="2">
    <location>
        <begin position="165"/>
        <end position="179"/>
    </location>
</feature>
<feature type="compositionally biased region" description="Polar residues" evidence="2">
    <location>
        <begin position="788"/>
        <end position="806"/>
    </location>
</feature>
<feature type="compositionally biased region" description="Polar residues" evidence="2">
    <location>
        <begin position="1"/>
        <end position="21"/>
    </location>
</feature>
<dbReference type="Gene3D" id="3.30.70.330">
    <property type="match status" value="1"/>
</dbReference>
<name>A0A1E3PLL9_9ASCO</name>
<feature type="compositionally biased region" description="Low complexity" evidence="2">
    <location>
        <begin position="774"/>
        <end position="787"/>
    </location>
</feature>
<feature type="compositionally biased region" description="Low complexity" evidence="2">
    <location>
        <begin position="195"/>
        <end position="207"/>
    </location>
</feature>
<keyword evidence="5" id="KW-1185">Reference proteome</keyword>
<feature type="compositionally biased region" description="Low complexity" evidence="2">
    <location>
        <begin position="829"/>
        <end position="841"/>
    </location>
</feature>
<evidence type="ECO:0000313" key="4">
    <source>
        <dbReference type="EMBL" id="ODQ66325.1"/>
    </source>
</evidence>
<dbReference type="STRING" id="857566.A0A1E3PLL9"/>
<accession>A0A1E3PLL9</accession>
<feature type="compositionally biased region" description="Basic and acidic residues" evidence="2">
    <location>
        <begin position="697"/>
        <end position="714"/>
    </location>
</feature>
<dbReference type="PROSITE" id="PS50102">
    <property type="entry name" value="RRM"/>
    <property type="match status" value="1"/>
</dbReference>
<proteinExistence type="predicted"/>
<feature type="region of interest" description="Disordered" evidence="2">
    <location>
        <begin position="774"/>
        <end position="852"/>
    </location>
</feature>
<dbReference type="SMART" id="SM00360">
    <property type="entry name" value="RRM"/>
    <property type="match status" value="1"/>
</dbReference>
<feature type="compositionally biased region" description="Gly residues" evidence="2">
    <location>
        <begin position="448"/>
        <end position="460"/>
    </location>
</feature>
<dbReference type="InterPro" id="IPR000504">
    <property type="entry name" value="RRM_dom"/>
</dbReference>
<feature type="compositionally biased region" description="Low complexity" evidence="2">
    <location>
        <begin position="84"/>
        <end position="98"/>
    </location>
</feature>
<feature type="domain" description="RRM" evidence="3">
    <location>
        <begin position="368"/>
        <end position="440"/>
    </location>
</feature>
<reference evidence="4 5" key="1">
    <citation type="journal article" date="2016" name="Proc. Natl. Acad. Sci. U.S.A.">
        <title>Comparative genomics of biotechnologically important yeasts.</title>
        <authorList>
            <person name="Riley R."/>
            <person name="Haridas S."/>
            <person name="Wolfe K.H."/>
            <person name="Lopes M.R."/>
            <person name="Hittinger C.T."/>
            <person name="Goeker M."/>
            <person name="Salamov A.A."/>
            <person name="Wisecaver J.H."/>
            <person name="Long T.M."/>
            <person name="Calvey C.H."/>
            <person name="Aerts A.L."/>
            <person name="Barry K.W."/>
            <person name="Choi C."/>
            <person name="Clum A."/>
            <person name="Coughlan A.Y."/>
            <person name="Deshpande S."/>
            <person name="Douglass A.P."/>
            <person name="Hanson S.J."/>
            <person name="Klenk H.-P."/>
            <person name="LaButti K.M."/>
            <person name="Lapidus A."/>
            <person name="Lindquist E.A."/>
            <person name="Lipzen A.M."/>
            <person name="Meier-Kolthoff J.P."/>
            <person name="Ohm R.A."/>
            <person name="Otillar R.P."/>
            <person name="Pangilinan J.L."/>
            <person name="Peng Y."/>
            <person name="Rokas A."/>
            <person name="Rosa C.A."/>
            <person name="Scheuner C."/>
            <person name="Sibirny A.A."/>
            <person name="Slot J.C."/>
            <person name="Stielow J.B."/>
            <person name="Sun H."/>
            <person name="Kurtzman C.P."/>
            <person name="Blackwell M."/>
            <person name="Grigoriev I.V."/>
            <person name="Jeffries T.W."/>
        </authorList>
    </citation>
    <scope>NUCLEOTIDE SEQUENCE [LARGE SCALE GENOMIC DNA]</scope>
    <source>
        <strain evidence="4 5">DSM 6958</strain>
    </source>
</reference>
<dbReference type="EMBL" id="KV454408">
    <property type="protein sequence ID" value="ODQ66325.1"/>
    <property type="molecule type" value="Genomic_DNA"/>
</dbReference>
<feature type="compositionally biased region" description="Polar residues" evidence="2">
    <location>
        <begin position="47"/>
        <end position="73"/>
    </location>
</feature>
<gene>
    <name evidence="4" type="ORF">NADFUDRAFT_50239</name>
</gene>
<sequence>MSNNESTPFTIDQYDTPTSPVSELPVVSPATAGEPVSAHDDHPVPIQAQTELEVSNSDSDQTPIQDQESQDSNAEIEIIKEISQNQDQDQDQVAVNDQKLVQDHDDTEEPGHQEPEKPLESSNSVEEIEEEEEEEEDDDDYDPEESFAMSSVSRPPSISAPLPTPSINPSNNNSNPSESRPNKPEISEELREQTNNSKNNSISNDSNEVPQGDSNIPGKDSLEVLVSDTNANVKQNIAAIPYQPASTIVPSSIPSNIDLQKVLASMTTQNESTSDELDRNMTNPLPTANLPTAITELSSGGEFDAGKASIPTPSELEALLAKYGSPLRDFNAIKSFYTPEQENIFEQFLQDEAEYLASGDWDRFPLGTRLFIGNLPTHPPINRRMIFKIFCKYGRICQISIKSTYAFIQFFEVKDCHDAIKLEATEPLFDEKLLLEISKPQSGRKHGSGVGQPQGFGSGHGKNHEVGHGGAKGRRIRSRSPPPYRRDSRGAGPSGRGGHRGRSPPPGFNNYRGNNNHGYRERSPPSRNSGGGRFGSQDNYDSALPYRPAHEVPECQIFLLDNRLDDQYIWSVERAFKDARFIFDVKSLPPRVPLKAAIQQMVREGVLGVVMLNYRLQRDNKVNVQVFDRSTANSGSSDGNGVRFDEYLGVDTTIAVELLSRARRQDRQTANIRLNHQNNAYDRHDYGSNHNQGHNYGQDRGHGYRDNDQYDSRRVSNAPYPYTVRPASYSDYNNRGSPPLPSPAIANPNSLASNLLGTLQNMDPATLQKVALALQQQQQPPNAQQPQSSMYGPNSAVNFSTNSNQPPYGGRSGVAAVPNMPYYDGAGSGRPSGAASTSAPGLPQTQPGGAHQVHNIMEQLAKLQGQMRPN</sequence>
<dbReference type="PANTHER" id="PTHR23295:SF6">
    <property type="entry name" value="NEOSIN, ISOFORM A"/>
    <property type="match status" value="1"/>
</dbReference>
<evidence type="ECO:0000313" key="5">
    <source>
        <dbReference type="Proteomes" id="UP000095009"/>
    </source>
</evidence>
<dbReference type="InterPro" id="IPR036621">
    <property type="entry name" value="Anticodon-bd_dom_sf"/>
</dbReference>
<feature type="compositionally biased region" description="Polar residues" evidence="2">
    <location>
        <begin position="669"/>
        <end position="680"/>
    </location>
</feature>
<dbReference type="Gene3D" id="3.40.50.800">
    <property type="entry name" value="Anticodon-binding domain"/>
    <property type="match status" value="1"/>
</dbReference>
<feature type="region of interest" description="Disordered" evidence="2">
    <location>
        <begin position="1"/>
        <end position="220"/>
    </location>
</feature>
<dbReference type="SUPFAM" id="SSF52954">
    <property type="entry name" value="Class II aaRS ABD-related"/>
    <property type="match status" value="1"/>
</dbReference>
<dbReference type="SUPFAM" id="SSF54928">
    <property type="entry name" value="RNA-binding domain, RBD"/>
    <property type="match status" value="1"/>
</dbReference>
<evidence type="ECO:0000256" key="1">
    <source>
        <dbReference type="PROSITE-ProRule" id="PRU00176"/>
    </source>
</evidence>
<dbReference type="Pfam" id="PF00076">
    <property type="entry name" value="RRM_1"/>
    <property type="match status" value="1"/>
</dbReference>
<dbReference type="InterPro" id="IPR012677">
    <property type="entry name" value="Nucleotide-bd_a/b_plait_sf"/>
</dbReference>
<dbReference type="OrthoDB" id="4092573at2759"/>
<feature type="compositionally biased region" description="Basic and acidic residues" evidence="2">
    <location>
        <begin position="180"/>
        <end position="192"/>
    </location>
</feature>
<dbReference type="InterPro" id="IPR035979">
    <property type="entry name" value="RBD_domain_sf"/>
</dbReference>
<feature type="compositionally biased region" description="Basic and acidic residues" evidence="2">
    <location>
        <begin position="100"/>
        <end position="119"/>
    </location>
</feature>
<dbReference type="PANTHER" id="PTHR23295">
    <property type="entry name" value="NUCLEAR RECEPTOR COACTIVATOR 5-RELATED"/>
    <property type="match status" value="1"/>
</dbReference>
<feature type="compositionally biased region" description="Acidic residues" evidence="2">
    <location>
        <begin position="126"/>
        <end position="145"/>
    </location>
</feature>
<evidence type="ECO:0000256" key="2">
    <source>
        <dbReference type="SAM" id="MobiDB-lite"/>
    </source>
</evidence>
<feature type="region of interest" description="Disordered" evidence="2">
    <location>
        <begin position="669"/>
        <end position="745"/>
    </location>
</feature>